<protein>
    <submittedName>
        <fullName evidence="1">Uncharacterized protein</fullName>
    </submittedName>
</protein>
<comment type="caution">
    <text evidence="1">The sequence shown here is derived from an EMBL/GenBank/DDBJ whole genome shotgun (WGS) entry which is preliminary data.</text>
</comment>
<evidence type="ECO:0000313" key="2">
    <source>
        <dbReference type="Proteomes" id="UP000465301"/>
    </source>
</evidence>
<dbReference type="AlphaFoldDB" id="A0A7I9ZB84"/>
<dbReference type="EMBL" id="BLLA01000001">
    <property type="protein sequence ID" value="GFG98261.1"/>
    <property type="molecule type" value="Genomic_DNA"/>
</dbReference>
<proteinExistence type="predicted"/>
<evidence type="ECO:0000313" key="1">
    <source>
        <dbReference type="EMBL" id="GFG98261.1"/>
    </source>
</evidence>
<keyword evidence="2" id="KW-1185">Reference proteome</keyword>
<dbReference type="Proteomes" id="UP000465301">
    <property type="component" value="Unassembled WGS sequence"/>
</dbReference>
<reference evidence="1 2" key="1">
    <citation type="journal article" date="2019" name="Emerg. Microbes Infect.">
        <title>Comprehensive subspecies identification of 175 nontuberculous mycobacteria species based on 7547 genomic profiles.</title>
        <authorList>
            <person name="Matsumoto Y."/>
            <person name="Kinjo T."/>
            <person name="Motooka D."/>
            <person name="Nabeya D."/>
            <person name="Jung N."/>
            <person name="Uechi K."/>
            <person name="Horii T."/>
            <person name="Iida T."/>
            <person name="Fujita J."/>
            <person name="Nakamura S."/>
        </authorList>
    </citation>
    <scope>NUCLEOTIDE SEQUENCE [LARGE SCALE GENOMIC DNA]</scope>
    <source>
        <strain evidence="1 2">JCM 30726</strain>
    </source>
</reference>
<sequence>MVPSTTVTDGSLAVSRHTVLVERVETFEIDSKPIDIEVIEALDVNSDGHTTRWREDYDCRP</sequence>
<organism evidence="1 2">
    <name type="scientific">Mycobacterium timonense</name>
    <dbReference type="NCBI Taxonomy" id="701043"/>
    <lineage>
        <taxon>Bacteria</taxon>
        <taxon>Bacillati</taxon>
        <taxon>Actinomycetota</taxon>
        <taxon>Actinomycetes</taxon>
        <taxon>Mycobacteriales</taxon>
        <taxon>Mycobacteriaceae</taxon>
        <taxon>Mycobacterium</taxon>
        <taxon>Mycobacterium avium complex (MAC)</taxon>
    </lineage>
</organism>
<gene>
    <name evidence="1" type="ORF">MTIM_41400</name>
</gene>
<name>A0A7I9ZB84_9MYCO</name>
<accession>A0A7I9ZB84</accession>
<dbReference type="Gene3D" id="3.10.450.50">
    <property type="match status" value="1"/>
</dbReference>